<feature type="domain" description="Phosphatidylinositol-specific phospholipase C X" evidence="1">
    <location>
        <begin position="20"/>
        <end position="192"/>
    </location>
</feature>
<dbReference type="PANTHER" id="PTHR13593">
    <property type="match status" value="1"/>
</dbReference>
<protein>
    <recommendedName>
        <fullName evidence="1">Phosphatidylinositol-specific phospholipase C X domain-containing protein</fullName>
    </recommendedName>
</protein>
<organism evidence="2 3">
    <name type="scientific">Patella caerulea</name>
    <name type="common">Rayed Mediterranean limpet</name>
    <dbReference type="NCBI Taxonomy" id="87958"/>
    <lineage>
        <taxon>Eukaryota</taxon>
        <taxon>Metazoa</taxon>
        <taxon>Spiralia</taxon>
        <taxon>Lophotrochozoa</taxon>
        <taxon>Mollusca</taxon>
        <taxon>Gastropoda</taxon>
        <taxon>Patellogastropoda</taxon>
        <taxon>Patelloidea</taxon>
        <taxon>Patellidae</taxon>
        <taxon>Patella</taxon>
    </lineage>
</organism>
<keyword evidence="3" id="KW-1185">Reference proteome</keyword>
<evidence type="ECO:0000259" key="1">
    <source>
        <dbReference type="SMART" id="SM00148"/>
    </source>
</evidence>
<dbReference type="EMBL" id="JAZGQO010000002">
    <property type="protein sequence ID" value="KAK6192497.1"/>
    <property type="molecule type" value="Genomic_DNA"/>
</dbReference>
<dbReference type="InterPro" id="IPR000909">
    <property type="entry name" value="PLipase_C_PInositol-sp_X_dom"/>
</dbReference>
<dbReference type="PROSITE" id="PS50007">
    <property type="entry name" value="PIPLC_X_DOMAIN"/>
    <property type="match status" value="1"/>
</dbReference>
<dbReference type="InterPro" id="IPR017946">
    <property type="entry name" value="PLC-like_Pdiesterase_TIM-brl"/>
</dbReference>
<gene>
    <name evidence="2" type="ORF">SNE40_003952</name>
</gene>
<dbReference type="Pfam" id="PF00388">
    <property type="entry name" value="PI-PLC-X"/>
    <property type="match status" value="1"/>
</dbReference>
<dbReference type="Proteomes" id="UP001347796">
    <property type="component" value="Unassembled WGS sequence"/>
</dbReference>
<dbReference type="InterPro" id="IPR051057">
    <property type="entry name" value="PI-PLC_domain"/>
</dbReference>
<dbReference type="GO" id="GO:0006629">
    <property type="term" value="P:lipid metabolic process"/>
    <property type="evidence" value="ECO:0007669"/>
    <property type="project" value="InterPro"/>
</dbReference>
<dbReference type="SMART" id="SM00148">
    <property type="entry name" value="PLCXc"/>
    <property type="match status" value="1"/>
</dbReference>
<dbReference type="AlphaFoldDB" id="A0AAN8Q986"/>
<dbReference type="SUPFAM" id="SSF51695">
    <property type="entry name" value="PLC-like phosphodiesterases"/>
    <property type="match status" value="1"/>
</dbReference>
<dbReference type="InterPro" id="IPR042158">
    <property type="entry name" value="PLCXD1/2/3"/>
</dbReference>
<evidence type="ECO:0000313" key="3">
    <source>
        <dbReference type="Proteomes" id="UP001347796"/>
    </source>
</evidence>
<name>A0AAN8Q986_PATCE</name>
<comment type="caution">
    <text evidence="2">The sequence shown here is derived from an EMBL/GenBank/DDBJ whole genome shotgun (WGS) entry which is preliminary data.</text>
</comment>
<sequence length="311" mass="35908">MSKYVAFPENPDWMLYLPEHLHDTPLNQLAIPGCHDSGAYWFDRSGGLFPDASNALKCLYSVFGRCTCIYRWAKTQNMNFCQQLKAGIRYFDLRVTTKPYTEDLYFHHTLYADKVEPSLRDMNTFLDAHPKEVIILDFNHFNKEMEITRDDQLISMILNIFGDKVCPLQDMSSLTLNTLWSRKLQVIVIYHREDIKSKYPQIWPGSVICSPWINTKDVNELVHGLDNHYDPHPEKHNKNMLFSYQGVLTPDTRFIVANCCGSLKTDLAHKASPAVVKWLSKKAAGPNKMNICLIDFADQYDFMSTILALNQ</sequence>
<dbReference type="CDD" id="cd08616">
    <property type="entry name" value="PI-PLCXD1c"/>
    <property type="match status" value="1"/>
</dbReference>
<dbReference type="Gene3D" id="3.20.20.190">
    <property type="entry name" value="Phosphatidylinositol (PI) phosphodiesterase"/>
    <property type="match status" value="1"/>
</dbReference>
<proteinExistence type="predicted"/>
<reference evidence="2 3" key="1">
    <citation type="submission" date="2024-01" db="EMBL/GenBank/DDBJ databases">
        <title>The genome of the rayed Mediterranean limpet Patella caerulea (Linnaeus, 1758).</title>
        <authorList>
            <person name="Anh-Thu Weber A."/>
            <person name="Halstead-Nussloch G."/>
        </authorList>
    </citation>
    <scope>NUCLEOTIDE SEQUENCE [LARGE SCALE GENOMIC DNA]</scope>
    <source>
        <strain evidence="2">AATW-2023a</strain>
        <tissue evidence="2">Whole specimen</tissue>
    </source>
</reference>
<evidence type="ECO:0000313" key="2">
    <source>
        <dbReference type="EMBL" id="KAK6192497.1"/>
    </source>
</evidence>
<accession>A0AAN8Q986</accession>
<dbReference type="GO" id="GO:0008081">
    <property type="term" value="F:phosphoric diester hydrolase activity"/>
    <property type="evidence" value="ECO:0007669"/>
    <property type="project" value="InterPro"/>
</dbReference>
<dbReference type="PANTHER" id="PTHR13593:SF113">
    <property type="entry name" value="SI:DKEY-266F7.9"/>
    <property type="match status" value="1"/>
</dbReference>